<evidence type="ECO:0000313" key="4">
    <source>
        <dbReference type="EMBL" id="KPI38157.1"/>
    </source>
</evidence>
<dbReference type="PROSITE" id="PS00455">
    <property type="entry name" value="AMP_BINDING"/>
    <property type="match status" value="1"/>
</dbReference>
<dbReference type="Pfam" id="PF13193">
    <property type="entry name" value="AMP-binding_C"/>
    <property type="match status" value="1"/>
</dbReference>
<dbReference type="PANTHER" id="PTHR43201">
    <property type="entry name" value="ACYL-COA SYNTHETASE"/>
    <property type="match status" value="1"/>
</dbReference>
<dbReference type="RefSeq" id="XP_017998120.1">
    <property type="nucleotide sequence ID" value="XM_018139722.1"/>
</dbReference>
<dbReference type="GO" id="GO:0006631">
    <property type="term" value="P:fatty acid metabolic process"/>
    <property type="evidence" value="ECO:0007669"/>
    <property type="project" value="TreeGrafter"/>
</dbReference>
<dbReference type="InterPro" id="IPR020845">
    <property type="entry name" value="AMP-binding_CS"/>
</dbReference>
<name>A0A0N1NZC5_9EURO</name>
<keyword evidence="4" id="KW-0436">Ligase</keyword>
<evidence type="ECO:0000313" key="5">
    <source>
        <dbReference type="Proteomes" id="UP000038010"/>
    </source>
</evidence>
<dbReference type="EMBL" id="LFJN01000020">
    <property type="protein sequence ID" value="KPI38157.1"/>
    <property type="molecule type" value="Genomic_DNA"/>
</dbReference>
<gene>
    <name evidence="4" type="ORF">AB675_1091</name>
</gene>
<feature type="domain" description="AMP-binding enzyme C-terminal" evidence="3">
    <location>
        <begin position="464"/>
        <end position="543"/>
    </location>
</feature>
<evidence type="ECO:0000259" key="2">
    <source>
        <dbReference type="Pfam" id="PF00501"/>
    </source>
</evidence>
<keyword evidence="5" id="KW-1185">Reference proteome</keyword>
<dbReference type="InterPro" id="IPR042099">
    <property type="entry name" value="ANL_N_sf"/>
</dbReference>
<evidence type="ECO:0000256" key="1">
    <source>
        <dbReference type="ARBA" id="ARBA00006432"/>
    </source>
</evidence>
<sequence>MALHAGVSASLLSAKSTILPNGPLFQRLLTIAHSRHAATPLVHDLNANITANAHELLEAVLVLRCAILDALPPGTKEYLQQGQEVFLSLSADGGYDFAVAILAILSINACAVLLSTAMPSRELHHYVSKTRSQMILYTEKGASAATQLVRDHAHSLITFDLHRFRTRVVQVDANRDLLPRITISHLPQADPNGPGIIIFTSGTTGPPKAVAIRRSTITSGAQSLADQLELRPRHRILHTLPVHHATGINLSFFPFLMAGACIEFHTGGFDSRWVWDRFRRGDLTHFTGVPTMYTRLSRFWEQEIANMPPAERTTYAHGVKQLEAMYCGTSALSHSISQFWKSLRDGHPVLQRYGSTETQIAINMSGRDALDVPDGSVGRVSVGVELKIAGSADDTNEGELLVRSPHMFAGYLHDDAATRAAHDADGFFKTGDIVQKRGEYYFILGRASMDILKSGGYKISALDVEREITNLPYIGEVMVVGVPDDEFGQLVAAAVTLREVDDHAPKVTLSSLRDDLRRRLAGYKLPTLLRIVPGELPKNATGKVVKKVLGPLYFPTDYAKDCQVQVWSRRTVVAKI</sequence>
<comment type="similarity">
    <text evidence="1">Belongs to the ATP-dependent AMP-binding enzyme family.</text>
</comment>
<feature type="domain" description="AMP-dependent synthetase/ligase" evidence="2">
    <location>
        <begin position="89"/>
        <end position="412"/>
    </location>
</feature>
<protein>
    <submittedName>
        <fullName evidence="4">Malonate--CoA ligase</fullName>
    </submittedName>
</protein>
<dbReference type="GO" id="GO:0031956">
    <property type="term" value="F:medium-chain fatty acid-CoA ligase activity"/>
    <property type="evidence" value="ECO:0007669"/>
    <property type="project" value="TreeGrafter"/>
</dbReference>
<organism evidence="4 5">
    <name type="scientific">Cyphellophora attinorum</name>
    <dbReference type="NCBI Taxonomy" id="1664694"/>
    <lineage>
        <taxon>Eukaryota</taxon>
        <taxon>Fungi</taxon>
        <taxon>Dikarya</taxon>
        <taxon>Ascomycota</taxon>
        <taxon>Pezizomycotina</taxon>
        <taxon>Eurotiomycetes</taxon>
        <taxon>Chaetothyriomycetidae</taxon>
        <taxon>Chaetothyriales</taxon>
        <taxon>Cyphellophoraceae</taxon>
        <taxon>Cyphellophora</taxon>
    </lineage>
</organism>
<dbReference type="PANTHER" id="PTHR43201:SF8">
    <property type="entry name" value="ACYL-COA SYNTHETASE FAMILY MEMBER 3"/>
    <property type="match status" value="1"/>
</dbReference>
<dbReference type="OrthoDB" id="6614653at2759"/>
<proteinExistence type="inferred from homology"/>
<accession>A0A0N1NZC5</accession>
<dbReference type="Proteomes" id="UP000038010">
    <property type="component" value="Unassembled WGS sequence"/>
</dbReference>
<dbReference type="InterPro" id="IPR000873">
    <property type="entry name" value="AMP-dep_synth/lig_dom"/>
</dbReference>
<dbReference type="VEuPathDB" id="FungiDB:AB675_1091"/>
<dbReference type="Gene3D" id="3.40.50.12780">
    <property type="entry name" value="N-terminal domain of ligase-like"/>
    <property type="match status" value="1"/>
</dbReference>
<dbReference type="Gene3D" id="3.30.300.30">
    <property type="match status" value="1"/>
</dbReference>
<dbReference type="InterPro" id="IPR025110">
    <property type="entry name" value="AMP-bd_C"/>
</dbReference>
<dbReference type="InterPro" id="IPR045851">
    <property type="entry name" value="AMP-bd_C_sf"/>
</dbReference>
<dbReference type="STRING" id="1664694.A0A0N1NZC5"/>
<comment type="caution">
    <text evidence="4">The sequence shown here is derived from an EMBL/GenBank/DDBJ whole genome shotgun (WGS) entry which is preliminary data.</text>
</comment>
<dbReference type="SUPFAM" id="SSF56801">
    <property type="entry name" value="Acetyl-CoA synthetase-like"/>
    <property type="match status" value="1"/>
</dbReference>
<evidence type="ECO:0000259" key="3">
    <source>
        <dbReference type="Pfam" id="PF13193"/>
    </source>
</evidence>
<reference evidence="4 5" key="1">
    <citation type="submission" date="2015-06" db="EMBL/GenBank/DDBJ databases">
        <title>Draft genome of the ant-associated black yeast Phialophora attae CBS 131958.</title>
        <authorList>
            <person name="Moreno L.F."/>
            <person name="Stielow B.J."/>
            <person name="de Hoog S."/>
            <person name="Vicente V.A."/>
            <person name="Weiss V.A."/>
            <person name="de Vries M."/>
            <person name="Cruz L.M."/>
            <person name="Souza E.M."/>
        </authorList>
    </citation>
    <scope>NUCLEOTIDE SEQUENCE [LARGE SCALE GENOMIC DNA]</scope>
    <source>
        <strain evidence="4 5">CBS 131958</strain>
    </source>
</reference>
<dbReference type="Pfam" id="PF00501">
    <property type="entry name" value="AMP-binding"/>
    <property type="match status" value="1"/>
</dbReference>
<dbReference type="GeneID" id="28731591"/>
<dbReference type="AlphaFoldDB" id="A0A0N1NZC5"/>